<evidence type="ECO:0000313" key="6">
    <source>
        <dbReference type="Proteomes" id="UP000799437"/>
    </source>
</evidence>
<evidence type="ECO:0000313" key="5">
    <source>
        <dbReference type="EMBL" id="KAF2760871.1"/>
    </source>
</evidence>
<dbReference type="InterPro" id="IPR018827">
    <property type="entry name" value="YTP1_C"/>
</dbReference>
<dbReference type="RefSeq" id="XP_033603322.1">
    <property type="nucleotide sequence ID" value="XM_033740098.1"/>
</dbReference>
<keyword evidence="2" id="KW-0812">Transmembrane</keyword>
<feature type="domain" description="DUF2427" evidence="3">
    <location>
        <begin position="1"/>
        <end position="66"/>
    </location>
</feature>
<feature type="transmembrane region" description="Helical" evidence="2">
    <location>
        <begin position="451"/>
        <end position="468"/>
    </location>
</feature>
<dbReference type="EMBL" id="ML996567">
    <property type="protein sequence ID" value="KAF2760871.1"/>
    <property type="molecule type" value="Genomic_DNA"/>
</dbReference>
<dbReference type="InterPro" id="IPR018825">
    <property type="entry name" value="DUF2427"/>
</dbReference>
<evidence type="ECO:0000259" key="4">
    <source>
        <dbReference type="Pfam" id="PF10355"/>
    </source>
</evidence>
<feature type="transmembrane region" description="Helical" evidence="2">
    <location>
        <begin position="216"/>
        <end position="234"/>
    </location>
</feature>
<feature type="transmembrane region" description="Helical" evidence="2">
    <location>
        <begin position="47"/>
        <end position="64"/>
    </location>
</feature>
<feature type="region of interest" description="Disordered" evidence="1">
    <location>
        <begin position="99"/>
        <end position="172"/>
    </location>
</feature>
<evidence type="ECO:0000256" key="2">
    <source>
        <dbReference type="SAM" id="Phobius"/>
    </source>
</evidence>
<proteinExistence type="predicted"/>
<name>A0A6A6WIA4_9PEZI</name>
<feature type="domain" description="Protein YTP1-like C-terminal" evidence="4">
    <location>
        <begin position="220"/>
        <end position="509"/>
    </location>
</feature>
<protein>
    <recommendedName>
        <fullName evidence="7">Integral membrane protein</fullName>
    </recommendedName>
</protein>
<feature type="transmembrane region" description="Helical" evidence="2">
    <location>
        <begin position="418"/>
        <end position="439"/>
    </location>
</feature>
<keyword evidence="2" id="KW-0472">Membrane</keyword>
<feature type="transmembrane region" description="Helical" evidence="2">
    <location>
        <begin position="488"/>
        <end position="508"/>
    </location>
</feature>
<evidence type="ECO:0000259" key="3">
    <source>
        <dbReference type="Pfam" id="PF10348"/>
    </source>
</evidence>
<dbReference type="GeneID" id="54481152"/>
<dbReference type="AlphaFoldDB" id="A0A6A6WIA4"/>
<evidence type="ECO:0000256" key="1">
    <source>
        <dbReference type="SAM" id="MobiDB-lite"/>
    </source>
</evidence>
<dbReference type="PANTHER" id="PTHR31685:SF3">
    <property type="entry name" value="INTEGRAL MEMBRANE PROTEIN (AFU_ORTHOLOGUE AFUA_6G12730)"/>
    <property type="match status" value="1"/>
</dbReference>
<keyword evidence="2" id="KW-1133">Transmembrane helix</keyword>
<organism evidence="5 6">
    <name type="scientific">Pseudovirgaria hyperparasitica</name>
    <dbReference type="NCBI Taxonomy" id="470096"/>
    <lineage>
        <taxon>Eukaryota</taxon>
        <taxon>Fungi</taxon>
        <taxon>Dikarya</taxon>
        <taxon>Ascomycota</taxon>
        <taxon>Pezizomycotina</taxon>
        <taxon>Dothideomycetes</taxon>
        <taxon>Dothideomycetes incertae sedis</taxon>
        <taxon>Acrospermales</taxon>
        <taxon>Acrospermaceae</taxon>
        <taxon>Pseudovirgaria</taxon>
    </lineage>
</organism>
<sequence length="532" mass="57877">MLSIAKSRLTLPAQTLFLASNALGLVLGAVYARRTPELYAHNSHGRLGWVLSWIVSAWVVLGLVRRYGARAARAEQQGVGAATHPVSVAALAQYTRVQQAPTLHSASPSPSPGGEARWSRDSGQGTERGSESLFGHSRSPSDLSETRRFEVPGQRYDHGHDEDDDEDEFDGDAEKKGFLRNAAVDRFLTGKLAGFVSCRRTLQVVNFLYIAVERTIPILGFVAISTGAIVLGGIARGGAVFNVLAHFIKGGIFFWYGVLTLGRWLGSFADAGWAWNVKPPPGELVGRRCAALPTAEFTESFVIFLYGSTNVFLEHLAAWGDAWTPQDLEHVSISVMFFGGGLLGMLVESTRIRGLLNAYILQTNKHTSSDTATTAFTPPKTYKVSLNPIPALIILLLGVMMSSHHQDSMLSTMVHKQWGTMFVGFALARAVTYMLVYLAPPTSYLPSRPPSELISAFCLTAGGITFILSNKDTVACMEQYGLDAMFTFTVTVGLTCLVLSWATVLCAIKGWATRREHPRQVAFLTREVGMPA</sequence>
<evidence type="ECO:0008006" key="7">
    <source>
        <dbReference type="Google" id="ProtNLM"/>
    </source>
</evidence>
<feature type="transmembrane region" description="Helical" evidence="2">
    <location>
        <begin position="389"/>
        <end position="406"/>
    </location>
</feature>
<feature type="compositionally biased region" description="Basic and acidic residues" evidence="1">
    <location>
        <begin position="144"/>
        <end position="161"/>
    </location>
</feature>
<feature type="transmembrane region" description="Helical" evidence="2">
    <location>
        <begin position="240"/>
        <end position="259"/>
    </location>
</feature>
<dbReference type="Pfam" id="PF10348">
    <property type="entry name" value="DUF2427"/>
    <property type="match status" value="1"/>
</dbReference>
<reference evidence="5" key="1">
    <citation type="journal article" date="2020" name="Stud. Mycol.">
        <title>101 Dothideomycetes genomes: a test case for predicting lifestyles and emergence of pathogens.</title>
        <authorList>
            <person name="Haridas S."/>
            <person name="Albert R."/>
            <person name="Binder M."/>
            <person name="Bloem J."/>
            <person name="Labutti K."/>
            <person name="Salamov A."/>
            <person name="Andreopoulos B."/>
            <person name="Baker S."/>
            <person name="Barry K."/>
            <person name="Bills G."/>
            <person name="Bluhm B."/>
            <person name="Cannon C."/>
            <person name="Castanera R."/>
            <person name="Culley D."/>
            <person name="Daum C."/>
            <person name="Ezra D."/>
            <person name="Gonzalez J."/>
            <person name="Henrissat B."/>
            <person name="Kuo A."/>
            <person name="Liang C."/>
            <person name="Lipzen A."/>
            <person name="Lutzoni F."/>
            <person name="Magnuson J."/>
            <person name="Mondo S."/>
            <person name="Nolan M."/>
            <person name="Ohm R."/>
            <person name="Pangilinan J."/>
            <person name="Park H.-J."/>
            <person name="Ramirez L."/>
            <person name="Alfaro M."/>
            <person name="Sun H."/>
            <person name="Tritt A."/>
            <person name="Yoshinaga Y."/>
            <person name="Zwiers L.-H."/>
            <person name="Turgeon B."/>
            <person name="Goodwin S."/>
            <person name="Spatafora J."/>
            <person name="Crous P."/>
            <person name="Grigoriev I."/>
        </authorList>
    </citation>
    <scope>NUCLEOTIDE SEQUENCE</scope>
    <source>
        <strain evidence="5">CBS 121739</strain>
    </source>
</reference>
<feature type="compositionally biased region" description="Acidic residues" evidence="1">
    <location>
        <begin position="162"/>
        <end position="171"/>
    </location>
</feature>
<keyword evidence="6" id="KW-1185">Reference proteome</keyword>
<dbReference type="Proteomes" id="UP000799437">
    <property type="component" value="Unassembled WGS sequence"/>
</dbReference>
<dbReference type="OrthoDB" id="4005299at2759"/>
<dbReference type="Pfam" id="PF10355">
    <property type="entry name" value="Ytp1"/>
    <property type="match status" value="1"/>
</dbReference>
<dbReference type="PANTHER" id="PTHR31685">
    <property type="entry name" value="INTEGRAL MEMBRANE PROTEIN (AFU_ORTHOLOGUE AFUA_6G12730)-RELATED"/>
    <property type="match status" value="1"/>
</dbReference>
<gene>
    <name evidence="5" type="ORF">EJ05DRAFT_244565</name>
</gene>
<accession>A0A6A6WIA4</accession>